<evidence type="ECO:0000256" key="1">
    <source>
        <dbReference type="ARBA" id="ARBA00004571"/>
    </source>
</evidence>
<dbReference type="InterPro" id="IPR036942">
    <property type="entry name" value="Beta-barrel_TonB_sf"/>
</dbReference>
<dbReference type="Pfam" id="PF00593">
    <property type="entry name" value="TonB_dep_Rec_b-barrel"/>
    <property type="match status" value="1"/>
</dbReference>
<evidence type="ECO:0000256" key="4">
    <source>
        <dbReference type="ARBA" id="ARBA00022692"/>
    </source>
</evidence>
<dbReference type="SUPFAM" id="SSF49464">
    <property type="entry name" value="Carboxypeptidase regulatory domain-like"/>
    <property type="match status" value="1"/>
</dbReference>
<sequence>MKKTDKNCCFDLILGQKFNKRFLLMSSLLIAGGMTAQVSAKGAVAHGRVEVVSLVKTKGLQEIPIKGVVKDATTGQVITGVSVKIKGTSKGTSTDADGAFTIQGKVGDVLVVSYIGYSSAEVTVTGKADLTISLNSAEGALEEVVVTGYSSQRKKDLTGAVAVVSVKDLKTTPAASAVESLQGRATGVQIVVDGAPGSTPQIKIRGYSTINNNEPLYIIDGVPYEGKLSWLNQNDIESMQVLKDASAASIYGSRANNGVVIITTKIGKEGKPQFNLDSYYGVQVPNSSRFPKMLSPQQTLDIENLLNGESKKLPDYLINGPKVGGKDIITDADIDMSKYKFDAGSRADFFQITKANKAGTNWFDALSQNAPTQSHQLSVLGGGENASYAISGGYLKQKGTIIHTGFEKYNLRSNTRFSAFNNKLRFGENMQYSFTEGFGVGVNTNTAGDYIGEGSALGFAYRIHNIIPVYDMGGNFAGSVGGQFGNGENPVAIAYRAKDNKNKSNMFFGNVFGEYDIFSGLTFRSSFGMKYENYNGISYTYPNPEFTEGSFNNGINEFFGLNKEWTWTNTLNYKATFNEDHSLAILAGTEAIQNRNRQIRGKGNGFFTMSTLDYLYLDAASTGRVSEGGGSVGSLFSIFGKVDYSFKDRYILSATVRRDGSSNFGPNNKYGTFPGASAAWRLSQEEFMKGISWLSDLKIRAGYGVTGNQRIPANQYLDRYQVAVNSSSYPIDGSLTSGMWHNAYSNPNVKWEQVSALNLGLDFTLLQGDFDGSFDWYNKKTKDMLYLLPLPAVAAGRAASPYVNIGDMENKGIELSLNYHYGRRQQSAFTLDLSGTISRNVNKIVSLAPSVSQQVYGSFRSMETSILKPGEAIGAFYGYKVIGIYSDADMANTAVAKYEDGKSRAGALKYEDVNGDGKIDANDRTIIGSPHPDFVYSFNINAGYKNFDFMAYFYGSKGNKNYEATRYFTDFGVFRGQKSERVLDAWDAKNNPSSMIPSQVNNASAYEYASSSYYVQDASFLKLKNLQVGYNFDTNKVFGNNTGIKKLRAYVGVTNLFTITKYQGLDPEVSATPSTYSALGVDFGVYPQARQYMLGVSLGF</sequence>
<evidence type="ECO:0000256" key="5">
    <source>
        <dbReference type="ARBA" id="ARBA00023077"/>
    </source>
</evidence>
<dbReference type="NCBIfam" id="TIGR04056">
    <property type="entry name" value="OMP_RagA_SusC"/>
    <property type="match status" value="1"/>
</dbReference>
<comment type="caution">
    <text evidence="12">The sequence shown here is derived from an EMBL/GenBank/DDBJ whole genome shotgun (WGS) entry which is preliminary data.</text>
</comment>
<comment type="subcellular location">
    <subcellularLocation>
        <location evidence="1 8">Cell outer membrane</location>
        <topology evidence="1 8">Multi-pass membrane protein</topology>
    </subcellularLocation>
</comment>
<keyword evidence="5 9" id="KW-0798">TonB box</keyword>
<dbReference type="InterPro" id="IPR023996">
    <property type="entry name" value="TonB-dep_OMP_SusC/RagA"/>
</dbReference>
<dbReference type="InterPro" id="IPR023997">
    <property type="entry name" value="TonB-dep_OMP_SusC/RagA_CS"/>
</dbReference>
<dbReference type="Pfam" id="PF07715">
    <property type="entry name" value="Plug"/>
    <property type="match status" value="1"/>
</dbReference>
<dbReference type="InterPro" id="IPR039426">
    <property type="entry name" value="TonB-dep_rcpt-like"/>
</dbReference>
<dbReference type="Pfam" id="PF13715">
    <property type="entry name" value="CarbopepD_reg_2"/>
    <property type="match status" value="1"/>
</dbReference>
<feature type="domain" description="TonB-dependent receptor-like beta-barrel" evidence="10">
    <location>
        <begin position="490"/>
        <end position="836"/>
    </location>
</feature>
<dbReference type="SUPFAM" id="SSF56935">
    <property type="entry name" value="Porins"/>
    <property type="match status" value="1"/>
</dbReference>
<accession>A0A420B6K8</accession>
<evidence type="ECO:0000256" key="2">
    <source>
        <dbReference type="ARBA" id="ARBA00022448"/>
    </source>
</evidence>
<dbReference type="InterPro" id="IPR037066">
    <property type="entry name" value="Plug_dom_sf"/>
</dbReference>
<name>A0A420B6K8_SPHD1</name>
<dbReference type="AlphaFoldDB" id="A0A420B6K8"/>
<feature type="domain" description="TonB-dependent receptor plug" evidence="11">
    <location>
        <begin position="154"/>
        <end position="259"/>
    </location>
</feature>
<keyword evidence="6 8" id="KW-0472">Membrane</keyword>
<evidence type="ECO:0000256" key="8">
    <source>
        <dbReference type="PROSITE-ProRule" id="PRU01360"/>
    </source>
</evidence>
<evidence type="ECO:0000259" key="11">
    <source>
        <dbReference type="Pfam" id="PF07715"/>
    </source>
</evidence>
<dbReference type="NCBIfam" id="TIGR04057">
    <property type="entry name" value="SusC_RagA_signa"/>
    <property type="match status" value="1"/>
</dbReference>
<keyword evidence="7 8" id="KW-0998">Cell outer membrane</keyword>
<dbReference type="EMBL" id="RAPY01000002">
    <property type="protein sequence ID" value="RKE52347.1"/>
    <property type="molecule type" value="Genomic_DNA"/>
</dbReference>
<dbReference type="InterPro" id="IPR012910">
    <property type="entry name" value="Plug_dom"/>
</dbReference>
<protein>
    <submittedName>
        <fullName evidence="12">TonB-linked SusC/RagA family outer membrane protein</fullName>
    </submittedName>
</protein>
<evidence type="ECO:0000313" key="13">
    <source>
        <dbReference type="Proteomes" id="UP000286246"/>
    </source>
</evidence>
<evidence type="ECO:0000256" key="7">
    <source>
        <dbReference type="ARBA" id="ARBA00023237"/>
    </source>
</evidence>
<dbReference type="Gene3D" id="2.40.170.20">
    <property type="entry name" value="TonB-dependent receptor, beta-barrel domain"/>
    <property type="match status" value="1"/>
</dbReference>
<keyword evidence="2 8" id="KW-0813">Transport</keyword>
<dbReference type="PROSITE" id="PS52016">
    <property type="entry name" value="TONB_DEPENDENT_REC_3"/>
    <property type="match status" value="1"/>
</dbReference>
<dbReference type="Gene3D" id="2.170.130.10">
    <property type="entry name" value="TonB-dependent receptor, plug domain"/>
    <property type="match status" value="1"/>
</dbReference>
<evidence type="ECO:0000259" key="10">
    <source>
        <dbReference type="Pfam" id="PF00593"/>
    </source>
</evidence>
<keyword evidence="4 8" id="KW-0812">Transmembrane</keyword>
<evidence type="ECO:0000256" key="6">
    <source>
        <dbReference type="ARBA" id="ARBA00023136"/>
    </source>
</evidence>
<keyword evidence="3 8" id="KW-1134">Transmembrane beta strand</keyword>
<evidence type="ECO:0000313" key="12">
    <source>
        <dbReference type="EMBL" id="RKE52347.1"/>
    </source>
</evidence>
<dbReference type="Proteomes" id="UP000286246">
    <property type="component" value="Unassembled WGS sequence"/>
</dbReference>
<dbReference type="InterPro" id="IPR000531">
    <property type="entry name" value="Beta-barrel_TonB"/>
</dbReference>
<evidence type="ECO:0000256" key="9">
    <source>
        <dbReference type="RuleBase" id="RU003357"/>
    </source>
</evidence>
<keyword evidence="13" id="KW-1185">Reference proteome</keyword>
<proteinExistence type="inferred from homology"/>
<gene>
    <name evidence="12" type="ORF">DFQ12_2583</name>
</gene>
<reference evidence="12 13" key="1">
    <citation type="submission" date="2018-09" db="EMBL/GenBank/DDBJ databases">
        <title>Genomic Encyclopedia of Type Strains, Phase III (KMG-III): the genomes of soil and plant-associated and newly described type strains.</title>
        <authorList>
            <person name="Whitman W."/>
        </authorList>
    </citation>
    <scope>NUCLEOTIDE SEQUENCE [LARGE SCALE GENOMIC DNA]</scope>
    <source>
        <strain evidence="12 13">CECT 7938</strain>
    </source>
</reference>
<dbReference type="GO" id="GO:0009279">
    <property type="term" value="C:cell outer membrane"/>
    <property type="evidence" value="ECO:0007669"/>
    <property type="project" value="UniProtKB-SubCell"/>
</dbReference>
<organism evidence="12 13">
    <name type="scientific">Sphingobacterium detergens</name>
    <dbReference type="NCBI Taxonomy" id="1145106"/>
    <lineage>
        <taxon>Bacteria</taxon>
        <taxon>Pseudomonadati</taxon>
        <taxon>Bacteroidota</taxon>
        <taxon>Sphingobacteriia</taxon>
        <taxon>Sphingobacteriales</taxon>
        <taxon>Sphingobacteriaceae</taxon>
        <taxon>Sphingobacterium</taxon>
    </lineage>
</organism>
<evidence type="ECO:0000256" key="3">
    <source>
        <dbReference type="ARBA" id="ARBA00022452"/>
    </source>
</evidence>
<dbReference type="InterPro" id="IPR008969">
    <property type="entry name" value="CarboxyPept-like_regulatory"/>
</dbReference>
<dbReference type="Gene3D" id="2.60.40.1120">
    <property type="entry name" value="Carboxypeptidase-like, regulatory domain"/>
    <property type="match status" value="1"/>
</dbReference>
<comment type="similarity">
    <text evidence="8 9">Belongs to the TonB-dependent receptor family.</text>
</comment>